<dbReference type="SUPFAM" id="SSF47413">
    <property type="entry name" value="lambda repressor-like DNA-binding domains"/>
    <property type="match status" value="1"/>
</dbReference>
<dbReference type="InterPro" id="IPR015927">
    <property type="entry name" value="Peptidase_S24_S26A/B/C"/>
</dbReference>
<organism evidence="5 6">
    <name type="scientific">Pseudomonas putida</name>
    <name type="common">Arthrobacter siderocapsulatus</name>
    <dbReference type="NCBI Taxonomy" id="303"/>
    <lineage>
        <taxon>Bacteria</taxon>
        <taxon>Pseudomonadati</taxon>
        <taxon>Pseudomonadota</taxon>
        <taxon>Gammaproteobacteria</taxon>
        <taxon>Pseudomonadales</taxon>
        <taxon>Pseudomonadaceae</taxon>
        <taxon>Pseudomonas</taxon>
    </lineage>
</organism>
<evidence type="ECO:0000259" key="4">
    <source>
        <dbReference type="PROSITE" id="PS50943"/>
    </source>
</evidence>
<dbReference type="InterPro" id="IPR036286">
    <property type="entry name" value="LexA/Signal_pep-like_sf"/>
</dbReference>
<dbReference type="Gene3D" id="1.10.260.40">
    <property type="entry name" value="lambda repressor-like DNA-binding domains"/>
    <property type="match status" value="1"/>
</dbReference>
<reference evidence="5" key="1">
    <citation type="submission" date="2020-12" db="EMBL/GenBank/DDBJ databases">
        <title>Enhanced detection system for hospital associated transmission using whole genome sequencing surveillance.</title>
        <authorList>
            <person name="Harrison L.H."/>
            <person name="Van Tyne D."/>
            <person name="Marsh J.W."/>
            <person name="Griffith M.P."/>
            <person name="Snyder D.J."/>
            <person name="Cooper V.S."/>
            <person name="Mustapha M."/>
        </authorList>
    </citation>
    <scope>NUCLEOTIDE SEQUENCE</scope>
    <source>
        <strain evidence="5">PSB00042</strain>
    </source>
</reference>
<dbReference type="SMART" id="SM00530">
    <property type="entry name" value="HTH_XRE"/>
    <property type="match status" value="1"/>
</dbReference>
<dbReference type="InterPro" id="IPR010982">
    <property type="entry name" value="Lambda_DNA-bd_dom_sf"/>
</dbReference>
<dbReference type="PANTHER" id="PTHR40661:SF3">
    <property type="entry name" value="FELS-1 PROPHAGE TRANSCRIPTIONAL REGULATOR"/>
    <property type="match status" value="1"/>
</dbReference>
<dbReference type="PANTHER" id="PTHR40661">
    <property type="match status" value="1"/>
</dbReference>
<evidence type="ECO:0000256" key="3">
    <source>
        <dbReference type="ARBA" id="ARBA00023163"/>
    </source>
</evidence>
<dbReference type="PROSITE" id="PS50943">
    <property type="entry name" value="HTH_CROC1"/>
    <property type="match status" value="1"/>
</dbReference>
<evidence type="ECO:0000313" key="5">
    <source>
        <dbReference type="EMBL" id="MBI6885111.1"/>
    </source>
</evidence>
<protein>
    <submittedName>
        <fullName evidence="5">Helix-turn-helix domain-containing protein</fullName>
    </submittedName>
</protein>
<dbReference type="SUPFAM" id="SSF51306">
    <property type="entry name" value="LexA/Signal peptidase"/>
    <property type="match status" value="1"/>
</dbReference>
<dbReference type="InterPro" id="IPR001387">
    <property type="entry name" value="Cro/C1-type_HTH"/>
</dbReference>
<keyword evidence="1" id="KW-0805">Transcription regulation</keyword>
<dbReference type="CDD" id="cd00093">
    <property type="entry name" value="HTH_XRE"/>
    <property type="match status" value="1"/>
</dbReference>
<name>A0A8I1JJY8_PSEPU</name>
<comment type="caution">
    <text evidence="5">The sequence shown here is derived from an EMBL/GenBank/DDBJ whole genome shotgun (WGS) entry which is preliminary data.</text>
</comment>
<dbReference type="EMBL" id="JAEHTE010000015">
    <property type="protein sequence ID" value="MBI6885111.1"/>
    <property type="molecule type" value="Genomic_DNA"/>
</dbReference>
<proteinExistence type="predicted"/>
<feature type="domain" description="HTH cro/C1-type" evidence="4">
    <location>
        <begin position="25"/>
        <end position="74"/>
    </location>
</feature>
<dbReference type="Pfam" id="PF01381">
    <property type="entry name" value="HTH_3"/>
    <property type="match status" value="1"/>
</dbReference>
<keyword evidence="2" id="KW-0238">DNA-binding</keyword>
<dbReference type="Proteomes" id="UP000637061">
    <property type="component" value="Unassembled WGS sequence"/>
</dbReference>
<dbReference type="Gene3D" id="2.10.109.10">
    <property type="entry name" value="Umud Fragment, subunit A"/>
    <property type="match status" value="1"/>
</dbReference>
<sequence length="242" mass="26478">MQLDEAKKLREIFEARQQSAKDAGRKLTQADLGKSCGWASGQSVVNQLLSGRMPISLEALVKLAHVLKFSPREVSPRLAASIDLMARLIDRGRVDPKLEIEAFRLPITSGSVPVTMLAKVDKAGGFQCDSMPAGERLGLLSIYCDDPSAYAVMIVGNGLSPRLRSHEFVVVTPKASPVAGDDVLVIKTDGEHLIREYIYHRDGQLRLDSLIPGGEGLYLDEDEVLSIHCIDGIVKKNRFEPS</sequence>
<keyword evidence="3" id="KW-0804">Transcription</keyword>
<dbReference type="GO" id="GO:0003677">
    <property type="term" value="F:DNA binding"/>
    <property type="evidence" value="ECO:0007669"/>
    <property type="project" value="UniProtKB-KW"/>
</dbReference>
<evidence type="ECO:0000313" key="6">
    <source>
        <dbReference type="Proteomes" id="UP000637061"/>
    </source>
</evidence>
<dbReference type="Pfam" id="PF00717">
    <property type="entry name" value="Peptidase_S24"/>
    <property type="match status" value="1"/>
</dbReference>
<dbReference type="AlphaFoldDB" id="A0A8I1JJY8"/>
<gene>
    <name evidence="5" type="ORF">JEU22_14445</name>
</gene>
<evidence type="ECO:0000256" key="2">
    <source>
        <dbReference type="ARBA" id="ARBA00023125"/>
    </source>
</evidence>
<evidence type="ECO:0000256" key="1">
    <source>
        <dbReference type="ARBA" id="ARBA00023015"/>
    </source>
</evidence>
<dbReference type="RefSeq" id="WP_198747514.1">
    <property type="nucleotide sequence ID" value="NZ_JAEHTE010000015.1"/>
</dbReference>
<accession>A0A8I1JJY8</accession>